<dbReference type="InterPro" id="IPR008966">
    <property type="entry name" value="Adhesion_dom_sf"/>
</dbReference>
<accession>A0A151Y0T8</accession>
<evidence type="ECO:0000256" key="2">
    <source>
        <dbReference type="ARBA" id="ARBA00006671"/>
    </source>
</evidence>
<dbReference type="Proteomes" id="UP000076276">
    <property type="component" value="Unassembled WGS sequence"/>
</dbReference>
<keyword evidence="8" id="KW-1185">Reference proteome</keyword>
<feature type="domain" description="Fimbrial-type adhesion" evidence="6">
    <location>
        <begin position="28"/>
        <end position="176"/>
    </location>
</feature>
<dbReference type="InterPro" id="IPR000259">
    <property type="entry name" value="Adhesion_dom_fimbrial"/>
</dbReference>
<dbReference type="GO" id="GO:0043709">
    <property type="term" value="P:cell adhesion involved in single-species biofilm formation"/>
    <property type="evidence" value="ECO:0007669"/>
    <property type="project" value="TreeGrafter"/>
</dbReference>
<keyword evidence="4" id="KW-0281">Fimbrium</keyword>
<reference evidence="7 8" key="1">
    <citation type="submission" date="2016-03" db="EMBL/GenBank/DDBJ databases">
        <title>Acinetobacter genomospecies 28 strain ANC 4149.</title>
        <authorList>
            <person name="Radolfova-Krizova L."/>
            <person name="Nemec A."/>
        </authorList>
    </citation>
    <scope>NUCLEOTIDE SEQUENCE [LARGE SCALE GENOMIC DNA]</scope>
    <source>
        <strain evidence="7 8">ANC 4149</strain>
    </source>
</reference>
<gene>
    <name evidence="7" type="ORF">AZH43_02035</name>
</gene>
<dbReference type="GO" id="GO:0009289">
    <property type="term" value="C:pilus"/>
    <property type="evidence" value="ECO:0007669"/>
    <property type="project" value="UniProtKB-SubCell"/>
</dbReference>
<protein>
    <recommendedName>
        <fullName evidence="6">Fimbrial-type adhesion domain-containing protein</fullName>
    </recommendedName>
</protein>
<name>A0A151Y0T8_9GAMM</name>
<evidence type="ECO:0000259" key="6">
    <source>
        <dbReference type="Pfam" id="PF00419"/>
    </source>
</evidence>
<dbReference type="SUPFAM" id="SSF49401">
    <property type="entry name" value="Bacterial adhesins"/>
    <property type="match status" value="1"/>
</dbReference>
<dbReference type="PANTHER" id="PTHR33420">
    <property type="entry name" value="FIMBRIAL SUBUNIT ELFA-RELATED"/>
    <property type="match status" value="1"/>
</dbReference>
<feature type="chain" id="PRO_5007592122" description="Fimbrial-type adhesion domain-containing protein" evidence="5">
    <location>
        <begin position="25"/>
        <end position="179"/>
    </location>
</feature>
<evidence type="ECO:0000256" key="5">
    <source>
        <dbReference type="SAM" id="SignalP"/>
    </source>
</evidence>
<dbReference type="PANTHER" id="PTHR33420:SF12">
    <property type="entry name" value="FIMBRIN-LIKE PROTEIN FIMI-RELATED"/>
    <property type="match status" value="1"/>
</dbReference>
<dbReference type="RefSeq" id="WP_067669466.1">
    <property type="nucleotide sequence ID" value="NZ_CBCSIK010000006.1"/>
</dbReference>
<feature type="signal peptide" evidence="5">
    <location>
        <begin position="1"/>
        <end position="24"/>
    </location>
</feature>
<comment type="subcellular location">
    <subcellularLocation>
        <location evidence="1">Fimbrium</location>
    </subcellularLocation>
</comment>
<dbReference type="AlphaFoldDB" id="A0A151Y0T8"/>
<comment type="caution">
    <text evidence="7">The sequence shown here is derived from an EMBL/GenBank/DDBJ whole genome shotgun (WGS) entry which is preliminary data.</text>
</comment>
<dbReference type="OrthoDB" id="6522787at2"/>
<evidence type="ECO:0000313" key="7">
    <source>
        <dbReference type="EMBL" id="KYQ71652.1"/>
    </source>
</evidence>
<organism evidence="7 8">
    <name type="scientific">Acinetobacter pragensis</name>
    <dbReference type="NCBI Taxonomy" id="1806892"/>
    <lineage>
        <taxon>Bacteria</taxon>
        <taxon>Pseudomonadati</taxon>
        <taxon>Pseudomonadota</taxon>
        <taxon>Gammaproteobacteria</taxon>
        <taxon>Moraxellales</taxon>
        <taxon>Moraxellaceae</taxon>
        <taxon>Acinetobacter</taxon>
    </lineage>
</organism>
<evidence type="ECO:0000313" key="8">
    <source>
        <dbReference type="Proteomes" id="UP000076276"/>
    </source>
</evidence>
<comment type="similarity">
    <text evidence="2">Belongs to the fimbrial protein family.</text>
</comment>
<sequence>MKTQIALTLAASLSALTFTAPAFAAGQINFTGEIINAACDIKINSSTSNEVVLGKWPTSMFKVAGDKSTPANFTINVENCAAGTYQVNFSGTADATNTQLLKASAATGVGIAIINRSGTNKPVNLNTITGQDSNAVLTAAGTGVTAVGELPLQAFYQATGAPVTAGKADATVSITLQQK</sequence>
<keyword evidence="3 5" id="KW-0732">Signal</keyword>
<dbReference type="STRING" id="1806892.AZH43_02035"/>
<dbReference type="InterPro" id="IPR036937">
    <property type="entry name" value="Adhesion_dom_fimbrial_sf"/>
</dbReference>
<dbReference type="Pfam" id="PF00419">
    <property type="entry name" value="Fimbrial"/>
    <property type="match status" value="1"/>
</dbReference>
<evidence type="ECO:0000256" key="1">
    <source>
        <dbReference type="ARBA" id="ARBA00004561"/>
    </source>
</evidence>
<dbReference type="EMBL" id="LUAW01000023">
    <property type="protein sequence ID" value="KYQ71652.1"/>
    <property type="molecule type" value="Genomic_DNA"/>
</dbReference>
<evidence type="ECO:0000256" key="3">
    <source>
        <dbReference type="ARBA" id="ARBA00022729"/>
    </source>
</evidence>
<dbReference type="InterPro" id="IPR050263">
    <property type="entry name" value="Bact_Fimbrial_Adh_Pro"/>
</dbReference>
<proteinExistence type="inferred from homology"/>
<dbReference type="Gene3D" id="2.60.40.1090">
    <property type="entry name" value="Fimbrial-type adhesion domain"/>
    <property type="match status" value="1"/>
</dbReference>
<evidence type="ECO:0000256" key="4">
    <source>
        <dbReference type="ARBA" id="ARBA00023263"/>
    </source>
</evidence>